<keyword evidence="3" id="KW-1185">Reference proteome</keyword>
<evidence type="ECO:0000259" key="1">
    <source>
        <dbReference type="PROSITE" id="PS51186"/>
    </source>
</evidence>
<protein>
    <submittedName>
        <fullName evidence="2">GNAT family N-acetyltransferase</fullName>
    </submittedName>
</protein>
<dbReference type="Pfam" id="PF13302">
    <property type="entry name" value="Acetyltransf_3"/>
    <property type="match status" value="1"/>
</dbReference>
<dbReference type="PANTHER" id="PTHR43792">
    <property type="entry name" value="GNAT FAMILY, PUTATIVE (AFU_ORTHOLOGUE AFUA_3G00765)-RELATED-RELATED"/>
    <property type="match status" value="1"/>
</dbReference>
<dbReference type="Proteomes" id="UP001222087">
    <property type="component" value="Chromosome"/>
</dbReference>
<evidence type="ECO:0000313" key="3">
    <source>
        <dbReference type="Proteomes" id="UP001222087"/>
    </source>
</evidence>
<proteinExistence type="predicted"/>
<sequence length="197" mass="22844">MFPIIETQNLLLRPPQTGDEFPLNNAIQESLPELSRWMPWAQDPSLKMTKAFIDNHVDCWGMDNQRERPFIVLLKQENCIIGASGYNDQSDPFVPYYEIGYWIHSNYTGKGFATELSIALTYFAFEQLKAVRLQICCQAENHQSRRVIEKCGYQLEATLHNQCLDLSTGKPADRLIFSCFNTQKLPRIFIKYMNKPI</sequence>
<dbReference type="EMBL" id="CP119078">
    <property type="protein sequence ID" value="WED42995.1"/>
    <property type="molecule type" value="Genomic_DNA"/>
</dbReference>
<organism evidence="2 3">
    <name type="scientific">Legionella cardiaca</name>
    <dbReference type="NCBI Taxonomy" id="1071983"/>
    <lineage>
        <taxon>Bacteria</taxon>
        <taxon>Pseudomonadati</taxon>
        <taxon>Pseudomonadota</taxon>
        <taxon>Gammaproteobacteria</taxon>
        <taxon>Legionellales</taxon>
        <taxon>Legionellaceae</taxon>
        <taxon>Legionella</taxon>
    </lineage>
</organism>
<evidence type="ECO:0000313" key="2">
    <source>
        <dbReference type="EMBL" id="WED42995.1"/>
    </source>
</evidence>
<accession>A0ABY8AQM9</accession>
<dbReference type="InterPro" id="IPR051531">
    <property type="entry name" value="N-acetyltransferase"/>
</dbReference>
<dbReference type="Gene3D" id="3.40.630.30">
    <property type="match status" value="1"/>
</dbReference>
<dbReference type="InterPro" id="IPR000182">
    <property type="entry name" value="GNAT_dom"/>
</dbReference>
<gene>
    <name evidence="2" type="ORF">PXX05_14015</name>
</gene>
<dbReference type="InterPro" id="IPR016181">
    <property type="entry name" value="Acyl_CoA_acyltransferase"/>
</dbReference>
<name>A0ABY8AQM9_9GAMM</name>
<dbReference type="PROSITE" id="PS51186">
    <property type="entry name" value="GNAT"/>
    <property type="match status" value="1"/>
</dbReference>
<feature type="domain" description="N-acetyltransferase" evidence="1">
    <location>
        <begin position="21"/>
        <end position="173"/>
    </location>
</feature>
<dbReference type="SUPFAM" id="SSF55729">
    <property type="entry name" value="Acyl-CoA N-acyltransferases (Nat)"/>
    <property type="match status" value="1"/>
</dbReference>
<dbReference type="RefSeq" id="WP_275088809.1">
    <property type="nucleotide sequence ID" value="NZ_CP119078.1"/>
</dbReference>
<reference evidence="2 3" key="1">
    <citation type="submission" date="2023-02" db="EMBL/GenBank/DDBJ databases">
        <title>Genome Sequence of L. cardiaca H63T.</title>
        <authorList>
            <person name="Lopez A.E."/>
            <person name="Cianciotto N.P."/>
        </authorList>
    </citation>
    <scope>NUCLEOTIDE SEQUENCE [LARGE SCALE GENOMIC DNA]</scope>
    <source>
        <strain evidence="2 3">H63</strain>
    </source>
</reference>